<reference evidence="1 2" key="1">
    <citation type="submission" date="2011-11" db="EMBL/GenBank/DDBJ databases">
        <title>Complete sequence of Granulicella mallensis MP5ACTX8.</title>
        <authorList>
            <consortium name="US DOE Joint Genome Institute"/>
            <person name="Lucas S."/>
            <person name="Copeland A."/>
            <person name="Lapidus A."/>
            <person name="Cheng J.-F."/>
            <person name="Goodwin L."/>
            <person name="Pitluck S."/>
            <person name="Peters L."/>
            <person name="Lu M."/>
            <person name="Detter J.C."/>
            <person name="Han C."/>
            <person name="Tapia R."/>
            <person name="Land M."/>
            <person name="Hauser L."/>
            <person name="Kyrpides N."/>
            <person name="Ivanova N."/>
            <person name="Mikhailova N."/>
            <person name="Pagani I."/>
            <person name="Rawat S."/>
            <person name="Mannisto M."/>
            <person name="Haggblom M."/>
            <person name="Woyke T."/>
        </authorList>
    </citation>
    <scope>NUCLEOTIDE SEQUENCE [LARGE SCALE GENOMIC DNA]</scope>
    <source>
        <strain evidence="2">ATCC BAA-1857 / DSM 23137 / MP5ACTX8</strain>
    </source>
</reference>
<dbReference type="HOGENOM" id="CLU_115354_0_0_0"/>
<dbReference type="STRING" id="682795.AciX8_2370"/>
<evidence type="ECO:0000313" key="1">
    <source>
        <dbReference type="EMBL" id="AEU36687.1"/>
    </source>
</evidence>
<keyword evidence="2" id="KW-1185">Reference proteome</keyword>
<name>G8NX73_GRAMM</name>
<dbReference type="AlphaFoldDB" id="G8NX73"/>
<dbReference type="eggNOG" id="ENOG5030ZTQ">
    <property type="taxonomic scope" value="Bacteria"/>
</dbReference>
<dbReference type="Proteomes" id="UP000007113">
    <property type="component" value="Chromosome"/>
</dbReference>
<dbReference type="EMBL" id="CP003130">
    <property type="protein sequence ID" value="AEU36687.1"/>
    <property type="molecule type" value="Genomic_DNA"/>
</dbReference>
<accession>G8NX73</accession>
<dbReference type="Pfam" id="PF13798">
    <property type="entry name" value="PCYCGC"/>
    <property type="match status" value="1"/>
</dbReference>
<dbReference type="KEGG" id="gma:AciX8_2370"/>
<evidence type="ECO:0000313" key="2">
    <source>
        <dbReference type="Proteomes" id="UP000007113"/>
    </source>
</evidence>
<dbReference type="NCBIfam" id="NF041379">
    <property type="entry name" value="OS_HP4_CYCXC"/>
    <property type="match status" value="1"/>
</dbReference>
<protein>
    <submittedName>
        <fullName evidence="1">Uncharacterized protein</fullName>
    </submittedName>
</protein>
<gene>
    <name evidence="1" type="ordered locus">AciX8_2370</name>
</gene>
<proteinExistence type="predicted"/>
<dbReference type="InterPro" id="IPR025673">
    <property type="entry name" value="PCYCGC"/>
</dbReference>
<sequence>MNPTGATLKITRTVGSFVREQVASLASRHGQNTVHAAFFLKAAVTCPLPFTADIPAVIIGAMKRLLGCVALVFVTLAASAQFSDPANDVPAYNAAPPSHPLPPILKGAQLTGPNFSHPFQVTAYKMAAKIPSVLHQEPCYCHCDRAMGHNSLHSCFEVAHGAECATCMKEGVYAYLETKKGRTPAQIRAGIERGEWEKIDLEAITM</sequence>
<organism evidence="1 2">
    <name type="scientific">Granulicella mallensis (strain ATCC BAA-1857 / DSM 23137 / MP5ACTX8)</name>
    <dbReference type="NCBI Taxonomy" id="682795"/>
    <lineage>
        <taxon>Bacteria</taxon>
        <taxon>Pseudomonadati</taxon>
        <taxon>Acidobacteriota</taxon>
        <taxon>Terriglobia</taxon>
        <taxon>Terriglobales</taxon>
        <taxon>Acidobacteriaceae</taxon>
        <taxon>Granulicella</taxon>
    </lineage>
</organism>